<comment type="caution">
    <text evidence="2">The sequence shown here is derived from an EMBL/GenBank/DDBJ whole genome shotgun (WGS) entry which is preliminary data.</text>
</comment>
<reference evidence="2 3" key="1">
    <citation type="submission" date="2018-03" db="EMBL/GenBank/DDBJ databases">
        <title>Genomic Encyclopedia of Archaeal and Bacterial Type Strains, Phase II (KMG-II): from individual species to whole genera.</title>
        <authorList>
            <person name="Goeker M."/>
        </authorList>
    </citation>
    <scope>NUCLEOTIDE SEQUENCE [LARGE SCALE GENOMIC DNA]</scope>
    <source>
        <strain evidence="2 3">DSM 28354</strain>
    </source>
</reference>
<evidence type="ECO:0000313" key="2">
    <source>
        <dbReference type="EMBL" id="PRY39267.1"/>
    </source>
</evidence>
<dbReference type="AlphaFoldDB" id="A0A2T0T0U4"/>
<dbReference type="Proteomes" id="UP000238375">
    <property type="component" value="Unassembled WGS sequence"/>
</dbReference>
<evidence type="ECO:0000256" key="1">
    <source>
        <dbReference type="SAM" id="MobiDB-lite"/>
    </source>
</evidence>
<protein>
    <submittedName>
        <fullName evidence="2">Uncharacterized protein</fullName>
    </submittedName>
</protein>
<sequence length="56" mass="6415">MTNEDMDHPENQSLRQDELEQIDGGRPGGQPVQDMPVPKVPVWYTDPETGLGFWLY</sequence>
<proteinExistence type="predicted"/>
<organism evidence="2 3">
    <name type="scientific">Spirosoma oryzae</name>
    <dbReference type="NCBI Taxonomy" id="1469603"/>
    <lineage>
        <taxon>Bacteria</taxon>
        <taxon>Pseudomonadati</taxon>
        <taxon>Bacteroidota</taxon>
        <taxon>Cytophagia</taxon>
        <taxon>Cytophagales</taxon>
        <taxon>Cytophagaceae</taxon>
        <taxon>Spirosoma</taxon>
    </lineage>
</organism>
<name>A0A2T0T0U4_9BACT</name>
<dbReference type="EMBL" id="PVTE01000008">
    <property type="protein sequence ID" value="PRY39267.1"/>
    <property type="molecule type" value="Genomic_DNA"/>
</dbReference>
<accession>A0A2T0T0U4</accession>
<feature type="compositionally biased region" description="Basic and acidic residues" evidence="1">
    <location>
        <begin position="1"/>
        <end position="18"/>
    </location>
</feature>
<evidence type="ECO:0000313" key="3">
    <source>
        <dbReference type="Proteomes" id="UP000238375"/>
    </source>
</evidence>
<feature type="region of interest" description="Disordered" evidence="1">
    <location>
        <begin position="1"/>
        <end position="41"/>
    </location>
</feature>
<gene>
    <name evidence="2" type="ORF">CLV58_108157</name>
</gene>
<keyword evidence="3" id="KW-1185">Reference proteome</keyword>